<dbReference type="AlphaFoldDB" id="A0A0R3R947"/>
<dbReference type="PANTHER" id="PTHR13817">
    <property type="entry name" value="TITIN"/>
    <property type="match status" value="1"/>
</dbReference>
<name>A0A0R3R947_9BILA</name>
<dbReference type="InterPro" id="IPR003599">
    <property type="entry name" value="Ig_sub"/>
</dbReference>
<dbReference type="SMART" id="SM00408">
    <property type="entry name" value="IGc2"/>
    <property type="match status" value="3"/>
</dbReference>
<keyword evidence="1" id="KW-0677">Repeat</keyword>
<dbReference type="FunFam" id="2.60.40.10:FF:000107">
    <property type="entry name" value="Myosin, light chain kinase a"/>
    <property type="match status" value="1"/>
</dbReference>
<protein>
    <submittedName>
        <fullName evidence="6">Ig-like domain-containing protein</fullName>
    </submittedName>
</protein>
<evidence type="ECO:0000259" key="3">
    <source>
        <dbReference type="PROSITE" id="PS50835"/>
    </source>
</evidence>
<organism evidence="6">
    <name type="scientific">Brugia timori</name>
    <dbReference type="NCBI Taxonomy" id="42155"/>
    <lineage>
        <taxon>Eukaryota</taxon>
        <taxon>Metazoa</taxon>
        <taxon>Ecdysozoa</taxon>
        <taxon>Nematoda</taxon>
        <taxon>Chromadorea</taxon>
        <taxon>Rhabditida</taxon>
        <taxon>Spirurina</taxon>
        <taxon>Spiruromorpha</taxon>
        <taxon>Filarioidea</taxon>
        <taxon>Onchocercidae</taxon>
        <taxon>Brugia</taxon>
    </lineage>
</organism>
<evidence type="ECO:0000256" key="2">
    <source>
        <dbReference type="ARBA" id="ARBA00023319"/>
    </source>
</evidence>
<dbReference type="InterPro" id="IPR003598">
    <property type="entry name" value="Ig_sub2"/>
</dbReference>
<dbReference type="InterPro" id="IPR050964">
    <property type="entry name" value="Striated_Muscle_Regulatory"/>
</dbReference>
<accession>A0A0R3R947</accession>
<feature type="domain" description="Ig-like" evidence="3">
    <location>
        <begin position="185"/>
        <end position="260"/>
    </location>
</feature>
<feature type="domain" description="Ig-like" evidence="3">
    <location>
        <begin position="266"/>
        <end position="356"/>
    </location>
</feature>
<dbReference type="Proteomes" id="UP000280834">
    <property type="component" value="Unassembled WGS sequence"/>
</dbReference>
<proteinExistence type="predicted"/>
<dbReference type="InterPro" id="IPR013098">
    <property type="entry name" value="Ig_I-set"/>
</dbReference>
<dbReference type="STRING" id="42155.A0A0R3R947"/>
<reference evidence="4 5" key="2">
    <citation type="submission" date="2018-11" db="EMBL/GenBank/DDBJ databases">
        <authorList>
            <consortium name="Pathogen Informatics"/>
        </authorList>
    </citation>
    <scope>NUCLEOTIDE SEQUENCE [LARGE SCALE GENOMIC DNA]</scope>
</reference>
<dbReference type="InterPro" id="IPR013783">
    <property type="entry name" value="Ig-like_fold"/>
</dbReference>
<reference evidence="6" key="1">
    <citation type="submission" date="2017-02" db="UniProtKB">
        <authorList>
            <consortium name="WormBaseParasite"/>
        </authorList>
    </citation>
    <scope>IDENTIFICATION</scope>
</reference>
<gene>
    <name evidence="4" type="ORF">BTMF_LOCUS14533</name>
</gene>
<dbReference type="SMART" id="SM00409">
    <property type="entry name" value="IG"/>
    <property type="match status" value="3"/>
</dbReference>
<keyword evidence="2" id="KW-0393">Immunoglobulin domain</keyword>
<keyword evidence="5" id="KW-1185">Reference proteome</keyword>
<dbReference type="WBParaSite" id="BTMF_0001655701-mRNA-1">
    <property type="protein sequence ID" value="BTMF_0001655701-mRNA-1"/>
    <property type="gene ID" value="BTMF_0001655701"/>
</dbReference>
<dbReference type="Pfam" id="PF07679">
    <property type="entry name" value="I-set"/>
    <property type="match status" value="2"/>
</dbReference>
<dbReference type="InterPro" id="IPR007110">
    <property type="entry name" value="Ig-like_dom"/>
</dbReference>
<dbReference type="PROSITE" id="PS50835">
    <property type="entry name" value="IG_LIKE"/>
    <property type="match status" value="2"/>
</dbReference>
<dbReference type="PANTHER" id="PTHR13817:SF73">
    <property type="entry name" value="FIBRONECTIN TYPE-III DOMAIN-CONTAINING PROTEIN"/>
    <property type="match status" value="1"/>
</dbReference>
<evidence type="ECO:0000313" key="4">
    <source>
        <dbReference type="EMBL" id="VDO49879.1"/>
    </source>
</evidence>
<dbReference type="SUPFAM" id="SSF48726">
    <property type="entry name" value="Immunoglobulin"/>
    <property type="match status" value="4"/>
</dbReference>
<dbReference type="Gene3D" id="2.60.40.10">
    <property type="entry name" value="Immunoglobulins"/>
    <property type="match status" value="4"/>
</dbReference>
<evidence type="ECO:0000313" key="5">
    <source>
        <dbReference type="Proteomes" id="UP000280834"/>
    </source>
</evidence>
<evidence type="ECO:0000256" key="1">
    <source>
        <dbReference type="ARBA" id="ARBA00022737"/>
    </source>
</evidence>
<dbReference type="InterPro" id="IPR036179">
    <property type="entry name" value="Ig-like_dom_sf"/>
</dbReference>
<sequence length="384" mass="42801">MKNSDEIIIVTDENTSTLVIKNFNQEKHTGEIICKAENDAGEVSCTASMGPYTSDIFSESQTESEAMAEEVLNFEEGPEFGTEIDSIEEFQRTPTPIMAPKFITKIKDTRAARGHQAIFECVVPDTKGVCCKLKDGREIELIARIRVQTRTIEGYVTSELIIDNVIPEDAGKYTVVVENVAGTDSCEANLNVIVIGEPQPTVSWFHEKTAIVEEASKTIIESEGDIQRLVIVSADVIDRGQYICLAENVEGKAESKAILTVLAEAPQFTRHISSKEVSIGEKVILDCSVKGSPQPIVQFYRESTRIISDSHHFIEHDSSNVHWRMVIEKTEESDFRKYHAVAINSVGMAESEAEIRQKEMNRKLELTGVLKDRKVTEGDEVIME</sequence>
<dbReference type="EMBL" id="UZAG01021297">
    <property type="protein sequence ID" value="VDO49879.1"/>
    <property type="molecule type" value="Genomic_DNA"/>
</dbReference>
<evidence type="ECO:0000313" key="6">
    <source>
        <dbReference type="WBParaSite" id="BTMF_0001655701-mRNA-1"/>
    </source>
</evidence>